<evidence type="ECO:0000313" key="3">
    <source>
        <dbReference type="Proteomes" id="UP000078070"/>
    </source>
</evidence>
<feature type="chain" id="PRO_5008386465" evidence="1">
    <location>
        <begin position="19"/>
        <end position="129"/>
    </location>
</feature>
<dbReference type="OrthoDB" id="6119956at2"/>
<dbReference type="KEGG" id="mars:A8C75_02840"/>
<evidence type="ECO:0000256" key="1">
    <source>
        <dbReference type="SAM" id="SignalP"/>
    </source>
</evidence>
<reference evidence="2 3" key="2">
    <citation type="journal article" date="2018" name="Int. J. Syst. Evol. Microbiol.">
        <title>Marinobacterium aestuarii sp. nov., a benzene-degrading marine bacterium isolated from estuary sediment.</title>
        <authorList>
            <person name="Bae S.S."/>
            <person name="Jung J."/>
            <person name="Chung D."/>
            <person name="Baek K."/>
        </authorList>
    </citation>
    <scope>NUCLEOTIDE SEQUENCE [LARGE SCALE GENOMIC DNA]</scope>
    <source>
        <strain evidence="2 3">ST58-10</strain>
    </source>
</reference>
<dbReference type="Proteomes" id="UP000078070">
    <property type="component" value="Chromosome"/>
</dbReference>
<dbReference type="AlphaFoldDB" id="A0A1A9EUQ6"/>
<keyword evidence="3" id="KW-1185">Reference proteome</keyword>
<keyword evidence="1" id="KW-0732">Signal</keyword>
<evidence type="ECO:0000313" key="2">
    <source>
        <dbReference type="EMBL" id="ANG61512.1"/>
    </source>
</evidence>
<name>A0A1A9EUQ6_9GAMM</name>
<feature type="signal peptide" evidence="1">
    <location>
        <begin position="1"/>
        <end position="18"/>
    </location>
</feature>
<reference evidence="3" key="1">
    <citation type="submission" date="2016-05" db="EMBL/GenBank/DDBJ databases">
        <authorList>
            <person name="Baek K."/>
            <person name="Yang S.-J."/>
        </authorList>
    </citation>
    <scope>NUCLEOTIDE SEQUENCE [LARGE SCALE GENOMIC DNA]</scope>
    <source>
        <strain evidence="3">ST58-10</strain>
    </source>
</reference>
<dbReference type="EMBL" id="CP015839">
    <property type="protein sequence ID" value="ANG61512.1"/>
    <property type="molecule type" value="Genomic_DNA"/>
</dbReference>
<organism evidence="2 3">
    <name type="scientific">Marinobacterium aestuarii</name>
    <dbReference type="NCBI Taxonomy" id="1821621"/>
    <lineage>
        <taxon>Bacteria</taxon>
        <taxon>Pseudomonadati</taxon>
        <taxon>Pseudomonadota</taxon>
        <taxon>Gammaproteobacteria</taxon>
        <taxon>Oceanospirillales</taxon>
        <taxon>Oceanospirillaceae</taxon>
        <taxon>Marinobacterium</taxon>
    </lineage>
</organism>
<gene>
    <name evidence="2" type="ORF">A8C75_02840</name>
</gene>
<accession>A0A1A9EUQ6</accession>
<proteinExistence type="predicted"/>
<sequence length="129" mass="14333">MRLVTLFALALTLSGCLALETKQEDFYTLDTRYLQLCRGTSNTCLELALVAPGIALADPIEEAYGQQLTSPNYPLSLAKMMLEPADGSYSAKPADESGRYYVLPINDKTTVAWNTLNNIFDWIYPDDNN</sequence>
<dbReference type="PROSITE" id="PS51257">
    <property type="entry name" value="PROKAR_LIPOPROTEIN"/>
    <property type="match status" value="1"/>
</dbReference>
<dbReference type="RefSeq" id="WP_067377832.1">
    <property type="nucleotide sequence ID" value="NZ_CP015839.1"/>
</dbReference>
<protein>
    <submittedName>
        <fullName evidence="2">Uncharacterized protein</fullName>
    </submittedName>
</protein>